<evidence type="ECO:0000313" key="1">
    <source>
        <dbReference type="EMBL" id="EIJ39093.1"/>
    </source>
</evidence>
<proteinExistence type="predicted"/>
<keyword evidence="2" id="KW-1185">Reference proteome</keyword>
<dbReference type="OrthoDB" id="5952844at2"/>
<dbReference type="RefSeq" id="WP_008612460.1">
    <property type="nucleotide sequence ID" value="NZ_JH651379.1"/>
</dbReference>
<dbReference type="HOGENOM" id="CLU_118059_1_0_10"/>
<reference evidence="1 2" key="1">
    <citation type="submission" date="2012-02" db="EMBL/GenBank/DDBJ databases">
        <title>Improved High-Quality Draft genome of Joostella marina DSM 19592.</title>
        <authorList>
            <consortium name="US DOE Joint Genome Institute (JGI-PGF)"/>
            <person name="Lucas S."/>
            <person name="Copeland A."/>
            <person name="Lapidus A."/>
            <person name="Bruce D."/>
            <person name="Goodwin L."/>
            <person name="Pitluck S."/>
            <person name="Peters L."/>
            <person name="Chertkov O."/>
            <person name="Ovchinnikova G."/>
            <person name="Kyrpides N."/>
            <person name="Mavromatis K."/>
            <person name="Detter J.C."/>
            <person name="Han C."/>
            <person name="Land M."/>
            <person name="Hauser L."/>
            <person name="Markowitz V."/>
            <person name="Cheng J.-F."/>
            <person name="Hugenholtz P."/>
            <person name="Woyke T."/>
            <person name="Wu D."/>
            <person name="Tindall B."/>
            <person name="Brambilla E."/>
            <person name="Klenk H.-P."/>
            <person name="Eisen J.A."/>
        </authorList>
    </citation>
    <scope>NUCLEOTIDE SEQUENCE [LARGE SCALE GENOMIC DNA]</scope>
    <source>
        <strain evidence="1 2">DSM 19592</strain>
    </source>
</reference>
<dbReference type="eggNOG" id="ENOG5031XCW">
    <property type="taxonomic scope" value="Bacteria"/>
</dbReference>
<gene>
    <name evidence="1" type="ORF">JoomaDRAFT_2099</name>
</gene>
<sequence>MRNVISSNLSPEDVTAISTAVGQLEDLIKDKLIALTEEERIKYGSINEQNKLLVNKIYDYYKRSPTLSTADVDWVEFKSDFESREFLESTLERLKSIAYQMESTKTLHDYDNYHDALLDYSHAQYKKGAGANGFTEKVADLKQFFPRTKKTQDPDSSS</sequence>
<evidence type="ECO:0000313" key="2">
    <source>
        <dbReference type="Proteomes" id="UP000004690"/>
    </source>
</evidence>
<dbReference type="Proteomes" id="UP000004690">
    <property type="component" value="Unassembled WGS sequence"/>
</dbReference>
<name>I3C650_9FLAO</name>
<protein>
    <submittedName>
        <fullName evidence="1">Uncharacterized protein</fullName>
    </submittedName>
</protein>
<dbReference type="AlphaFoldDB" id="I3C650"/>
<organism evidence="1 2">
    <name type="scientific">Galbibacter orientalis DSM 19592</name>
    <dbReference type="NCBI Taxonomy" id="926559"/>
    <lineage>
        <taxon>Bacteria</taxon>
        <taxon>Pseudomonadati</taxon>
        <taxon>Bacteroidota</taxon>
        <taxon>Flavobacteriia</taxon>
        <taxon>Flavobacteriales</taxon>
        <taxon>Flavobacteriaceae</taxon>
        <taxon>Galbibacter</taxon>
    </lineage>
</organism>
<accession>I3C650</accession>
<dbReference type="EMBL" id="JH651379">
    <property type="protein sequence ID" value="EIJ39093.1"/>
    <property type="molecule type" value="Genomic_DNA"/>
</dbReference>